<feature type="non-terminal residue" evidence="1">
    <location>
        <position position="113"/>
    </location>
</feature>
<reference evidence="1" key="1">
    <citation type="submission" date="2021-06" db="EMBL/GenBank/DDBJ databases">
        <title>Parelaphostrongylus tenuis whole genome reference sequence.</title>
        <authorList>
            <person name="Garwood T.J."/>
            <person name="Larsen P.A."/>
            <person name="Fountain-Jones N.M."/>
            <person name="Garbe J.R."/>
            <person name="Macchietto M.G."/>
            <person name="Kania S.A."/>
            <person name="Gerhold R.W."/>
            <person name="Richards J.E."/>
            <person name="Wolf T.M."/>
        </authorList>
    </citation>
    <scope>NUCLEOTIDE SEQUENCE</scope>
    <source>
        <strain evidence="1">MNPRO001-30</strain>
        <tissue evidence="1">Meninges</tissue>
    </source>
</reference>
<dbReference type="EMBL" id="JAHQIW010006489">
    <property type="protein sequence ID" value="KAJ1369309.1"/>
    <property type="molecule type" value="Genomic_DNA"/>
</dbReference>
<dbReference type="Proteomes" id="UP001196413">
    <property type="component" value="Unassembled WGS sequence"/>
</dbReference>
<evidence type="ECO:0000313" key="1">
    <source>
        <dbReference type="EMBL" id="KAJ1369309.1"/>
    </source>
</evidence>
<organism evidence="1 2">
    <name type="scientific">Parelaphostrongylus tenuis</name>
    <name type="common">Meningeal worm</name>
    <dbReference type="NCBI Taxonomy" id="148309"/>
    <lineage>
        <taxon>Eukaryota</taxon>
        <taxon>Metazoa</taxon>
        <taxon>Ecdysozoa</taxon>
        <taxon>Nematoda</taxon>
        <taxon>Chromadorea</taxon>
        <taxon>Rhabditida</taxon>
        <taxon>Rhabditina</taxon>
        <taxon>Rhabditomorpha</taxon>
        <taxon>Strongyloidea</taxon>
        <taxon>Metastrongylidae</taxon>
        <taxon>Parelaphostrongylus</taxon>
    </lineage>
</organism>
<proteinExistence type="predicted"/>
<keyword evidence="2" id="KW-1185">Reference proteome</keyword>
<protein>
    <submittedName>
        <fullName evidence="1">Uncharacterized protein</fullName>
    </submittedName>
</protein>
<accession>A0AAD5R4F6</accession>
<sequence length="113" mass="13155">QEIMGWMMVVMENYGISDREFRMGHKTAEMTRNMIAHMIQELLTCVHYSGGSRSFCKEDAFQQCTSSNNILVTSSESREKQSSKLILLRLREILQKQLNVDQSIIVHLKKFLK</sequence>
<evidence type="ECO:0000313" key="2">
    <source>
        <dbReference type="Proteomes" id="UP001196413"/>
    </source>
</evidence>
<gene>
    <name evidence="1" type="ORF">KIN20_030734</name>
</gene>
<comment type="caution">
    <text evidence="1">The sequence shown here is derived from an EMBL/GenBank/DDBJ whole genome shotgun (WGS) entry which is preliminary data.</text>
</comment>
<dbReference type="AlphaFoldDB" id="A0AAD5R4F6"/>
<name>A0AAD5R4F6_PARTN</name>